<evidence type="ECO:0000256" key="2">
    <source>
        <dbReference type="HAMAP-Rule" id="MF_00549"/>
    </source>
</evidence>
<dbReference type="FunFam" id="3.40.50.1380:FF:000006">
    <property type="entry name" value="Methylglyoxal synthase"/>
    <property type="match status" value="1"/>
</dbReference>
<dbReference type="PIRSF" id="PIRSF006614">
    <property type="entry name" value="Methylglyox_syn"/>
    <property type="match status" value="1"/>
</dbReference>
<dbReference type="InterPro" id="IPR036914">
    <property type="entry name" value="MGS-like_dom_sf"/>
</dbReference>
<feature type="binding site" evidence="2">
    <location>
        <begin position="54"/>
        <end position="55"/>
    </location>
    <ligand>
        <name>substrate</name>
    </ligand>
</feature>
<dbReference type="SUPFAM" id="SSF52335">
    <property type="entry name" value="Methylglyoxal synthase-like"/>
    <property type="match status" value="1"/>
</dbReference>
<evidence type="ECO:0000313" key="5">
    <source>
        <dbReference type="EMBL" id="ERL64988.1"/>
    </source>
</evidence>
<reference evidence="6" key="1">
    <citation type="journal article" date="2013" name="Genome Announc.">
        <title>Whole-Genome Sequencing of Lactobacillus shenzhenensis Strain LY-73T.</title>
        <authorList>
            <person name="Lin Z."/>
            <person name="Liu Z."/>
            <person name="Yang R."/>
            <person name="Zou Y."/>
            <person name="Wan D."/>
            <person name="Chen J."/>
            <person name="Guo M."/>
            <person name="Zhao J."/>
            <person name="Fang C."/>
            <person name="Yang R."/>
            <person name="Liu F."/>
        </authorList>
    </citation>
    <scope>NUCLEOTIDE SEQUENCE [LARGE SCALE GENOMIC DNA]</scope>
    <source>
        <strain evidence="6">LY-73</strain>
    </source>
</reference>
<name>U4TSX9_9LACO</name>
<feature type="domain" description="MGS-like" evidence="4">
    <location>
        <begin position="1"/>
        <end position="138"/>
    </location>
</feature>
<evidence type="ECO:0000259" key="4">
    <source>
        <dbReference type="PROSITE" id="PS51855"/>
    </source>
</evidence>
<dbReference type="HOGENOM" id="CLU_120420_1_0_9"/>
<comment type="similarity">
    <text evidence="2">Belongs to the methylglyoxal synthase family.</text>
</comment>
<dbReference type="HAMAP" id="MF_00549">
    <property type="entry name" value="Methylglyoxal_synth"/>
    <property type="match status" value="1"/>
</dbReference>
<dbReference type="PANTHER" id="PTHR30492:SF0">
    <property type="entry name" value="METHYLGLYOXAL SYNTHASE"/>
    <property type="match status" value="1"/>
</dbReference>
<dbReference type="PANTHER" id="PTHR30492">
    <property type="entry name" value="METHYLGLYOXAL SYNTHASE"/>
    <property type="match status" value="1"/>
</dbReference>
<dbReference type="GO" id="GO:0008929">
    <property type="term" value="F:methylglyoxal synthase activity"/>
    <property type="evidence" value="ECO:0007669"/>
    <property type="project" value="UniProtKB-UniRule"/>
</dbReference>
<comment type="caution">
    <text evidence="2">Lacks conserved residue(s) required for the propagation of feature annotation.</text>
</comment>
<sequence>MKIALIAHDAKKPEIVRIATAYEEILRQHELYATGHTGQVIHDATGLQIHQFNSGPLGGDQQVGALISENQMDLVIFLRDPLTAQPHEPDVNALLRLADVYDVPIATNAGTAEVLLRGLQAGFLDFRNLLRGKEDKHA</sequence>
<dbReference type="InterPro" id="IPR004363">
    <property type="entry name" value="Methylgl_synth"/>
</dbReference>
<dbReference type="NCBIfam" id="TIGR00160">
    <property type="entry name" value="MGSA"/>
    <property type="match status" value="1"/>
</dbReference>
<dbReference type="STRING" id="1231336.L248_3150"/>
<feature type="binding site" evidence="2">
    <location>
        <position position="87"/>
    </location>
    <ligand>
        <name>substrate</name>
    </ligand>
</feature>
<protein>
    <recommendedName>
        <fullName evidence="2">Methylglyoxal synthase</fullName>
        <shortName evidence="2">MGS</shortName>
        <ecNumber evidence="2">4.2.3.3</ecNumber>
    </recommendedName>
</protein>
<gene>
    <name evidence="2 5" type="primary">mgsA</name>
    <name evidence="5" type="ORF">L248_3150</name>
</gene>
<dbReference type="GO" id="GO:0005829">
    <property type="term" value="C:cytosol"/>
    <property type="evidence" value="ECO:0007669"/>
    <property type="project" value="TreeGrafter"/>
</dbReference>
<dbReference type="NCBIfam" id="NF003559">
    <property type="entry name" value="PRK05234.1"/>
    <property type="match status" value="1"/>
</dbReference>
<feature type="active site" description="Proton donor/acceptor" evidence="2 3">
    <location>
        <position position="60"/>
    </location>
</feature>
<keyword evidence="1 2" id="KW-0456">Lyase</keyword>
<dbReference type="CDD" id="cd01422">
    <property type="entry name" value="MGS"/>
    <property type="match status" value="1"/>
</dbReference>
<feature type="binding site" evidence="2">
    <location>
        <position position="8"/>
    </location>
    <ligand>
        <name>substrate</name>
    </ligand>
</feature>
<dbReference type="Proteomes" id="UP000030647">
    <property type="component" value="Unassembled WGS sequence"/>
</dbReference>
<dbReference type="SMART" id="SM00851">
    <property type="entry name" value="MGS"/>
    <property type="match status" value="1"/>
</dbReference>
<dbReference type="InterPro" id="IPR011607">
    <property type="entry name" value="MGS-like_dom"/>
</dbReference>
<evidence type="ECO:0000313" key="6">
    <source>
        <dbReference type="Proteomes" id="UP000030647"/>
    </source>
</evidence>
<dbReference type="Gene3D" id="3.40.50.1380">
    <property type="entry name" value="Methylglyoxal synthase-like domain"/>
    <property type="match status" value="1"/>
</dbReference>
<dbReference type="Pfam" id="PF02142">
    <property type="entry name" value="MGS"/>
    <property type="match status" value="1"/>
</dbReference>
<dbReference type="RefSeq" id="WP_022529735.1">
    <property type="nucleotide sequence ID" value="NZ_KI271590.1"/>
</dbReference>
<keyword evidence="6" id="KW-1185">Reference proteome</keyword>
<dbReference type="eggNOG" id="COG1803">
    <property type="taxonomic scope" value="Bacteria"/>
</dbReference>
<dbReference type="EMBL" id="KI271590">
    <property type="protein sequence ID" value="ERL64988.1"/>
    <property type="molecule type" value="Genomic_DNA"/>
</dbReference>
<dbReference type="EC" id="4.2.3.3" evidence="2"/>
<accession>U4TSX9</accession>
<comment type="function">
    <text evidence="2">Catalyzes the formation of methylglyoxal from dihydroxyacetone phosphate.</text>
</comment>
<evidence type="ECO:0000256" key="3">
    <source>
        <dbReference type="PIRSR" id="PIRSR006614-1"/>
    </source>
</evidence>
<proteinExistence type="inferred from homology"/>
<comment type="catalytic activity">
    <reaction evidence="2">
        <text>dihydroxyacetone phosphate = methylglyoxal + phosphate</text>
        <dbReference type="Rhea" id="RHEA:17937"/>
        <dbReference type="ChEBI" id="CHEBI:17158"/>
        <dbReference type="ChEBI" id="CHEBI:43474"/>
        <dbReference type="ChEBI" id="CHEBI:57642"/>
        <dbReference type="EC" id="4.2.3.3"/>
    </reaction>
</comment>
<dbReference type="PROSITE" id="PS51855">
    <property type="entry name" value="MGS"/>
    <property type="match status" value="1"/>
</dbReference>
<dbReference type="PROSITE" id="PS01335">
    <property type="entry name" value="METHYLGLYOXAL_SYNTH"/>
    <property type="match status" value="1"/>
</dbReference>
<feature type="binding site" evidence="2">
    <location>
        <position position="12"/>
    </location>
    <ligand>
        <name>substrate</name>
    </ligand>
</feature>
<evidence type="ECO:0000256" key="1">
    <source>
        <dbReference type="ARBA" id="ARBA00023239"/>
    </source>
</evidence>
<dbReference type="AlphaFoldDB" id="U4TSX9"/>
<organism evidence="5 6">
    <name type="scientific">Schleiferilactobacillus shenzhenensis LY-73</name>
    <dbReference type="NCBI Taxonomy" id="1231336"/>
    <lineage>
        <taxon>Bacteria</taxon>
        <taxon>Bacillati</taxon>
        <taxon>Bacillota</taxon>
        <taxon>Bacilli</taxon>
        <taxon>Lactobacillales</taxon>
        <taxon>Lactobacillaceae</taxon>
        <taxon>Schleiferilactobacillus</taxon>
    </lineage>
</organism>
<dbReference type="GO" id="GO:0019242">
    <property type="term" value="P:methylglyoxal biosynthetic process"/>
    <property type="evidence" value="ECO:0007669"/>
    <property type="project" value="UniProtKB-UniRule"/>
</dbReference>
<dbReference type="InterPro" id="IPR018148">
    <property type="entry name" value="Methylglyoxal_synth_AS"/>
</dbReference>
<dbReference type="OrthoDB" id="9787147at2"/>